<dbReference type="RefSeq" id="WP_377906433.1">
    <property type="nucleotide sequence ID" value="NZ_JBHRZS010000007.1"/>
</dbReference>
<feature type="transmembrane region" description="Helical" evidence="8">
    <location>
        <begin position="450"/>
        <end position="473"/>
    </location>
</feature>
<evidence type="ECO:0000256" key="1">
    <source>
        <dbReference type="ARBA" id="ARBA00004651"/>
    </source>
</evidence>
<dbReference type="PANTHER" id="PTHR30047:SF7">
    <property type="entry name" value="HIGH-AFFINITY CHOLINE TRANSPORT PROTEIN"/>
    <property type="match status" value="1"/>
</dbReference>
<gene>
    <name evidence="9" type="ORF">ACFOSV_12940</name>
</gene>
<feature type="transmembrane region" description="Helical" evidence="8">
    <location>
        <begin position="267"/>
        <end position="290"/>
    </location>
</feature>
<comment type="similarity">
    <text evidence="2">Belongs to the BCCT transporter (TC 2.A.15) family.</text>
</comment>
<organism evidence="9 10">
    <name type="scientific">Algoriphagus namhaensis</name>
    <dbReference type="NCBI Taxonomy" id="915353"/>
    <lineage>
        <taxon>Bacteria</taxon>
        <taxon>Pseudomonadati</taxon>
        <taxon>Bacteroidota</taxon>
        <taxon>Cytophagia</taxon>
        <taxon>Cytophagales</taxon>
        <taxon>Cyclobacteriaceae</taxon>
        <taxon>Algoriphagus</taxon>
    </lineage>
</organism>
<name>A0ABV8ASZ8_9BACT</name>
<feature type="transmembrane region" description="Helical" evidence="8">
    <location>
        <begin position="324"/>
        <end position="343"/>
    </location>
</feature>
<evidence type="ECO:0000256" key="5">
    <source>
        <dbReference type="ARBA" id="ARBA00022692"/>
    </source>
</evidence>
<proteinExistence type="inferred from homology"/>
<evidence type="ECO:0000256" key="2">
    <source>
        <dbReference type="ARBA" id="ARBA00005658"/>
    </source>
</evidence>
<sequence>MSKQSNFFRLNTRPWVFWPPFLALIFAVLMSLFTPEVFSTYVKRLQELILMNFSLAFSWTSFFLVLILVVVLFSPLGKYRIGGPEAKPRLSKFSWFVIVLCTTIATGILFWGSAEPLFHFYNPPSFFNFKPTSSEAGDFAVGALSFHWGFTVYAVYVVPSLVFGLMLYARKPKYTLQILLRPVLGNHGGEKWAGILDSICLFALAAGMSASLGAGIMSLSGGLQSFFPSWNDSVARAIITVVILITFLISSSTGIDKGIKNLSKANFYFFVVLITLFVGLGPGLSVLTMIGNSLGQFASNFLDLSLQLSGAGDQWTFDYTTFNLAVWIAWAPITALFLGKIALGRTVREFIIFNWILPSIFCLIWMAILGGTTIEYAFLSPETYKNILEIQGPESVVYEIFKEMGYFSFFSILFIMGMYISFVTAADSSTEALASISMKKSGKDTFNADINLKVLWGSLIAGLAWIMITFAGLDGVRMLSVIGGAPAFFILLLSALSLVLLMLNPKKYLP</sequence>
<keyword evidence="7 8" id="KW-0472">Membrane</keyword>
<dbReference type="Pfam" id="PF02028">
    <property type="entry name" value="BCCT"/>
    <property type="match status" value="1"/>
</dbReference>
<comment type="caution">
    <text evidence="9">The sequence shown here is derived from an EMBL/GenBank/DDBJ whole genome shotgun (WGS) entry which is preliminary data.</text>
</comment>
<feature type="transmembrane region" description="Helical" evidence="8">
    <location>
        <begin position="93"/>
        <end position="114"/>
    </location>
</feature>
<accession>A0ABV8ASZ8</accession>
<feature type="transmembrane region" description="Helical" evidence="8">
    <location>
        <begin position="15"/>
        <end position="33"/>
    </location>
</feature>
<keyword evidence="6 8" id="KW-1133">Transmembrane helix</keyword>
<evidence type="ECO:0000256" key="8">
    <source>
        <dbReference type="SAM" id="Phobius"/>
    </source>
</evidence>
<feature type="transmembrane region" description="Helical" evidence="8">
    <location>
        <begin position="53"/>
        <end position="73"/>
    </location>
</feature>
<feature type="transmembrane region" description="Helical" evidence="8">
    <location>
        <begin position="355"/>
        <end position="379"/>
    </location>
</feature>
<feature type="transmembrane region" description="Helical" evidence="8">
    <location>
        <begin position="479"/>
        <end position="503"/>
    </location>
</feature>
<dbReference type="EMBL" id="JBHRZS010000007">
    <property type="protein sequence ID" value="MFC3881093.1"/>
    <property type="molecule type" value="Genomic_DNA"/>
</dbReference>
<protein>
    <submittedName>
        <fullName evidence="9">BCCT family transporter</fullName>
    </submittedName>
</protein>
<feature type="transmembrane region" description="Helical" evidence="8">
    <location>
        <begin position="148"/>
        <end position="169"/>
    </location>
</feature>
<evidence type="ECO:0000313" key="9">
    <source>
        <dbReference type="EMBL" id="MFC3881093.1"/>
    </source>
</evidence>
<feature type="transmembrane region" description="Helical" evidence="8">
    <location>
        <begin position="234"/>
        <end position="255"/>
    </location>
</feature>
<feature type="transmembrane region" description="Helical" evidence="8">
    <location>
        <begin position="199"/>
        <end position="222"/>
    </location>
</feature>
<keyword evidence="3" id="KW-0813">Transport</keyword>
<evidence type="ECO:0000313" key="10">
    <source>
        <dbReference type="Proteomes" id="UP001595805"/>
    </source>
</evidence>
<evidence type="ECO:0000256" key="3">
    <source>
        <dbReference type="ARBA" id="ARBA00022448"/>
    </source>
</evidence>
<evidence type="ECO:0000256" key="7">
    <source>
        <dbReference type="ARBA" id="ARBA00023136"/>
    </source>
</evidence>
<evidence type="ECO:0000256" key="4">
    <source>
        <dbReference type="ARBA" id="ARBA00022475"/>
    </source>
</evidence>
<keyword evidence="10" id="KW-1185">Reference proteome</keyword>
<feature type="transmembrane region" description="Helical" evidence="8">
    <location>
        <begin position="406"/>
        <end position="429"/>
    </location>
</feature>
<evidence type="ECO:0000256" key="6">
    <source>
        <dbReference type="ARBA" id="ARBA00022989"/>
    </source>
</evidence>
<keyword evidence="4" id="KW-1003">Cell membrane</keyword>
<dbReference type="InterPro" id="IPR000060">
    <property type="entry name" value="BCCT_transptr"/>
</dbReference>
<dbReference type="Proteomes" id="UP001595805">
    <property type="component" value="Unassembled WGS sequence"/>
</dbReference>
<keyword evidence="5 8" id="KW-0812">Transmembrane</keyword>
<reference evidence="10" key="1">
    <citation type="journal article" date="2019" name="Int. J. Syst. Evol. Microbiol.">
        <title>The Global Catalogue of Microorganisms (GCM) 10K type strain sequencing project: providing services to taxonomists for standard genome sequencing and annotation.</title>
        <authorList>
            <consortium name="The Broad Institute Genomics Platform"/>
            <consortium name="The Broad Institute Genome Sequencing Center for Infectious Disease"/>
            <person name="Wu L."/>
            <person name="Ma J."/>
        </authorList>
    </citation>
    <scope>NUCLEOTIDE SEQUENCE [LARGE SCALE GENOMIC DNA]</scope>
    <source>
        <strain evidence="10">CCUG 60523</strain>
    </source>
</reference>
<dbReference type="PANTHER" id="PTHR30047">
    <property type="entry name" value="HIGH-AFFINITY CHOLINE TRANSPORT PROTEIN-RELATED"/>
    <property type="match status" value="1"/>
</dbReference>
<comment type="subcellular location">
    <subcellularLocation>
        <location evidence="1">Cell membrane</location>
        <topology evidence="1">Multi-pass membrane protein</topology>
    </subcellularLocation>
</comment>